<dbReference type="GO" id="GO:0006808">
    <property type="term" value="P:regulation of nitrogen utilization"/>
    <property type="evidence" value="ECO:0007669"/>
    <property type="project" value="InterPro"/>
</dbReference>
<dbReference type="InterPro" id="IPR015867">
    <property type="entry name" value="N-reg_PII/ATP_PRibTrfase_C"/>
</dbReference>
<dbReference type="Pfam" id="PF00543">
    <property type="entry name" value="P-II"/>
    <property type="match status" value="1"/>
</dbReference>
<dbReference type="GO" id="GO:0005829">
    <property type="term" value="C:cytosol"/>
    <property type="evidence" value="ECO:0007669"/>
    <property type="project" value="TreeGrafter"/>
</dbReference>
<dbReference type="PANTHER" id="PTHR30115">
    <property type="entry name" value="NITROGEN REGULATORY PROTEIN P-II"/>
    <property type="match status" value="1"/>
</dbReference>
<dbReference type="Gene3D" id="3.30.70.120">
    <property type="match status" value="1"/>
</dbReference>
<organism evidence="1">
    <name type="scientific">hydrothermal vent metagenome</name>
    <dbReference type="NCBI Taxonomy" id="652676"/>
    <lineage>
        <taxon>unclassified sequences</taxon>
        <taxon>metagenomes</taxon>
        <taxon>ecological metagenomes</taxon>
    </lineage>
</organism>
<dbReference type="SUPFAM" id="SSF54913">
    <property type="entry name" value="GlnB-like"/>
    <property type="match status" value="1"/>
</dbReference>
<dbReference type="InterPro" id="IPR011322">
    <property type="entry name" value="N-reg_PII-like_a/b"/>
</dbReference>
<dbReference type="GO" id="GO:0030234">
    <property type="term" value="F:enzyme regulator activity"/>
    <property type="evidence" value="ECO:0007669"/>
    <property type="project" value="InterPro"/>
</dbReference>
<dbReference type="AlphaFoldDB" id="A0A3B1C0P3"/>
<proteinExistence type="predicted"/>
<reference evidence="1" key="1">
    <citation type="submission" date="2018-06" db="EMBL/GenBank/DDBJ databases">
        <authorList>
            <person name="Zhirakovskaya E."/>
        </authorList>
    </citation>
    <scope>NUCLEOTIDE SEQUENCE</scope>
</reference>
<dbReference type="InterPro" id="IPR017918">
    <property type="entry name" value="N-reg_PII_CS"/>
</dbReference>
<dbReference type="PROSITE" id="PS51343">
    <property type="entry name" value="PII_GLNB_DOM"/>
    <property type="match status" value="1"/>
</dbReference>
<sequence length="115" mass="12569">MKLIRCYTRAENLDNIREKLFEAGAPGMSVMDALGIGKPLSQVEATGSDDASYLPQFKKRIMIEVAVDDKDCDDLVATLAEVCRTGSLGDGKIFIIPLDDAVRVRTGERGTQSLY</sequence>
<dbReference type="PROSITE" id="PS00638">
    <property type="entry name" value="PII_GLNB_CTER"/>
    <property type="match status" value="1"/>
</dbReference>
<dbReference type="GO" id="GO:0005524">
    <property type="term" value="F:ATP binding"/>
    <property type="evidence" value="ECO:0007669"/>
    <property type="project" value="TreeGrafter"/>
</dbReference>
<gene>
    <name evidence="1" type="ORF">MNBD_NITROSPINAE01-122</name>
</gene>
<dbReference type="PRINTS" id="PR00340">
    <property type="entry name" value="PIIGLNB"/>
</dbReference>
<protein>
    <submittedName>
        <fullName evidence="1">Nitrogen regulatory protein P-II</fullName>
    </submittedName>
</protein>
<name>A0A3B1C0P3_9ZZZZ</name>
<dbReference type="PANTHER" id="PTHR30115:SF11">
    <property type="entry name" value="NITROGEN REGULATORY PROTEIN P-II HOMOLOG"/>
    <property type="match status" value="1"/>
</dbReference>
<accession>A0A3B1C0P3</accession>
<dbReference type="SMART" id="SM00938">
    <property type="entry name" value="P-II"/>
    <property type="match status" value="1"/>
</dbReference>
<dbReference type="EMBL" id="UOGC01000103">
    <property type="protein sequence ID" value="VAX20321.1"/>
    <property type="molecule type" value="Genomic_DNA"/>
</dbReference>
<evidence type="ECO:0000313" key="1">
    <source>
        <dbReference type="EMBL" id="VAX20321.1"/>
    </source>
</evidence>
<dbReference type="InterPro" id="IPR002187">
    <property type="entry name" value="N-reg_PII"/>
</dbReference>